<dbReference type="SUPFAM" id="SSF57959">
    <property type="entry name" value="Leucine zipper domain"/>
    <property type="match status" value="1"/>
</dbReference>
<evidence type="ECO:0000256" key="1">
    <source>
        <dbReference type="ARBA" id="ARBA00004123"/>
    </source>
</evidence>
<feature type="region of interest" description="Disordered" evidence="7">
    <location>
        <begin position="161"/>
        <end position="191"/>
    </location>
</feature>
<feature type="compositionally biased region" description="Basic residues" evidence="7">
    <location>
        <begin position="325"/>
        <end position="338"/>
    </location>
</feature>
<feature type="compositionally biased region" description="Low complexity" evidence="7">
    <location>
        <begin position="118"/>
        <end position="136"/>
    </location>
</feature>
<dbReference type="GO" id="GO:0003677">
    <property type="term" value="F:DNA binding"/>
    <property type="evidence" value="ECO:0007669"/>
    <property type="project" value="UniProtKB-KW"/>
</dbReference>
<feature type="compositionally biased region" description="Basic and acidic residues" evidence="7">
    <location>
        <begin position="243"/>
        <end position="260"/>
    </location>
</feature>
<feature type="coiled-coil region" evidence="6">
    <location>
        <begin position="382"/>
        <end position="409"/>
    </location>
</feature>
<evidence type="ECO:0000256" key="2">
    <source>
        <dbReference type="ARBA" id="ARBA00023015"/>
    </source>
</evidence>
<keyword evidence="4" id="KW-0804">Transcription</keyword>
<dbReference type="OrthoDB" id="295274at2759"/>
<evidence type="ECO:0000259" key="8">
    <source>
        <dbReference type="PROSITE" id="PS50217"/>
    </source>
</evidence>
<comment type="subcellular location">
    <subcellularLocation>
        <location evidence="1">Nucleus</location>
    </subcellularLocation>
</comment>
<feature type="region of interest" description="Disordered" evidence="7">
    <location>
        <begin position="273"/>
        <end position="352"/>
    </location>
</feature>
<feature type="domain" description="BZIP" evidence="8">
    <location>
        <begin position="350"/>
        <end position="413"/>
    </location>
</feature>
<evidence type="ECO:0000256" key="5">
    <source>
        <dbReference type="ARBA" id="ARBA00023242"/>
    </source>
</evidence>
<dbReference type="EMBL" id="JAAAIP010000374">
    <property type="protein sequence ID" value="KAG0318396.1"/>
    <property type="molecule type" value="Genomic_DNA"/>
</dbReference>
<feature type="compositionally biased region" description="Basic residues" evidence="7">
    <location>
        <begin position="301"/>
        <end position="313"/>
    </location>
</feature>
<keyword evidence="5" id="KW-0539">Nucleus</keyword>
<dbReference type="InterPro" id="IPR051027">
    <property type="entry name" value="bZIP_transcription_factors"/>
</dbReference>
<dbReference type="InterPro" id="IPR046347">
    <property type="entry name" value="bZIP_sf"/>
</dbReference>
<evidence type="ECO:0000313" key="10">
    <source>
        <dbReference type="Proteomes" id="UP000738325"/>
    </source>
</evidence>
<feature type="compositionally biased region" description="Low complexity" evidence="7">
    <location>
        <begin position="74"/>
        <end position="87"/>
    </location>
</feature>
<dbReference type="InterPro" id="IPR002112">
    <property type="entry name" value="Leuzip_Jun"/>
</dbReference>
<gene>
    <name evidence="9" type="ORF">BGZ99_005710</name>
</gene>
<keyword evidence="2" id="KW-0805">Transcription regulation</keyword>
<dbReference type="PROSITE" id="PS00036">
    <property type="entry name" value="BZIP_BASIC"/>
    <property type="match status" value="1"/>
</dbReference>
<dbReference type="PRINTS" id="PR00043">
    <property type="entry name" value="LEUZIPPRJUN"/>
</dbReference>
<evidence type="ECO:0000256" key="7">
    <source>
        <dbReference type="SAM" id="MobiDB-lite"/>
    </source>
</evidence>
<dbReference type="InterPro" id="IPR004827">
    <property type="entry name" value="bZIP"/>
</dbReference>
<sequence>MSLDTDIRRDANLTPTRFLLECGAFTPGFGLGFDNYNPFDTSLKSFNTGTPKVELNPFESSFKTPSYAVSLVSDSKSSSGYNTNSSSIQESEQKRGTQHDPWALAMFDEAAMSMPQVSPGLSPSSASSTLSPSPSLRSPPPSQTTTLSLFYPSMVIDPNATQTRASSEDRLVFESNAPPRRMRHSEPNLAQFSRDVSDSLICGTLAPSETLTKSIHHVDRYQFDEVHNDEDNEDDDDDEVIERDDHRDYDQEPIDRHDDCGIDTAMSVLDMRRSSTGSDIHSSPTPSAMECDSDADSSKAKATKSRKSSRSRKGAQATAASASTRKAKCATKSASRKRSSSEEEGEETPELKRQKFLERNRMAASKCREKKRLQTLKTISDADMITARNQELHETLDKLQEEVRWLKNQILCHRDCGCDVIQKFVQSSFEFTAPHPAPHAPHLF</sequence>
<evidence type="ECO:0000313" key="9">
    <source>
        <dbReference type="EMBL" id="KAG0318396.1"/>
    </source>
</evidence>
<organism evidence="9 10">
    <name type="scientific">Dissophora globulifera</name>
    <dbReference type="NCBI Taxonomy" id="979702"/>
    <lineage>
        <taxon>Eukaryota</taxon>
        <taxon>Fungi</taxon>
        <taxon>Fungi incertae sedis</taxon>
        <taxon>Mucoromycota</taxon>
        <taxon>Mortierellomycotina</taxon>
        <taxon>Mortierellomycetes</taxon>
        <taxon>Mortierellales</taxon>
        <taxon>Mortierellaceae</taxon>
        <taxon>Dissophora</taxon>
    </lineage>
</organism>
<feature type="region of interest" description="Disordered" evidence="7">
    <location>
        <begin position="114"/>
        <end position="146"/>
    </location>
</feature>
<keyword evidence="10" id="KW-1185">Reference proteome</keyword>
<dbReference type="GO" id="GO:0003700">
    <property type="term" value="F:DNA-binding transcription factor activity"/>
    <property type="evidence" value="ECO:0007669"/>
    <property type="project" value="InterPro"/>
</dbReference>
<feature type="region of interest" description="Disordered" evidence="7">
    <location>
        <begin position="74"/>
        <end position="98"/>
    </location>
</feature>
<dbReference type="Pfam" id="PF00170">
    <property type="entry name" value="bZIP_1"/>
    <property type="match status" value="1"/>
</dbReference>
<protein>
    <recommendedName>
        <fullName evidence="8">BZIP domain-containing protein</fullName>
    </recommendedName>
</protein>
<dbReference type="PANTHER" id="PTHR19304">
    <property type="entry name" value="CYCLIC-AMP RESPONSE ELEMENT BINDING PROTEIN"/>
    <property type="match status" value="1"/>
</dbReference>
<accession>A0A9P6RIB4</accession>
<keyword evidence="3" id="KW-0238">DNA-binding</keyword>
<dbReference type="Gene3D" id="1.20.5.170">
    <property type="match status" value="1"/>
</dbReference>
<evidence type="ECO:0000256" key="6">
    <source>
        <dbReference type="SAM" id="Coils"/>
    </source>
</evidence>
<dbReference type="CDD" id="cd14687">
    <property type="entry name" value="bZIP_ATF2"/>
    <property type="match status" value="1"/>
</dbReference>
<dbReference type="Proteomes" id="UP000738325">
    <property type="component" value="Unassembled WGS sequence"/>
</dbReference>
<proteinExistence type="predicted"/>
<dbReference type="AlphaFoldDB" id="A0A9P6RIB4"/>
<name>A0A9P6RIB4_9FUNG</name>
<reference evidence="9" key="1">
    <citation type="journal article" date="2020" name="Fungal Divers.">
        <title>Resolving the Mortierellaceae phylogeny through synthesis of multi-gene phylogenetics and phylogenomics.</title>
        <authorList>
            <person name="Vandepol N."/>
            <person name="Liber J."/>
            <person name="Desiro A."/>
            <person name="Na H."/>
            <person name="Kennedy M."/>
            <person name="Barry K."/>
            <person name="Grigoriev I.V."/>
            <person name="Miller A.N."/>
            <person name="O'Donnell K."/>
            <person name="Stajich J.E."/>
            <person name="Bonito G."/>
        </authorList>
    </citation>
    <scope>NUCLEOTIDE SEQUENCE</scope>
    <source>
        <strain evidence="9">REB-010B</strain>
    </source>
</reference>
<evidence type="ECO:0000256" key="3">
    <source>
        <dbReference type="ARBA" id="ARBA00023125"/>
    </source>
</evidence>
<dbReference type="PROSITE" id="PS50217">
    <property type="entry name" value="BZIP"/>
    <property type="match status" value="1"/>
</dbReference>
<feature type="compositionally biased region" description="Acidic residues" evidence="7">
    <location>
        <begin position="227"/>
        <end position="242"/>
    </location>
</feature>
<feature type="compositionally biased region" description="Low complexity" evidence="7">
    <location>
        <begin position="314"/>
        <end position="324"/>
    </location>
</feature>
<dbReference type="GO" id="GO:0005634">
    <property type="term" value="C:nucleus"/>
    <property type="evidence" value="ECO:0007669"/>
    <property type="project" value="UniProtKB-SubCell"/>
</dbReference>
<feature type="region of interest" description="Disordered" evidence="7">
    <location>
        <begin position="224"/>
        <end position="261"/>
    </location>
</feature>
<keyword evidence="6" id="KW-0175">Coiled coil</keyword>
<comment type="caution">
    <text evidence="9">The sequence shown here is derived from an EMBL/GenBank/DDBJ whole genome shotgun (WGS) entry which is preliminary data.</text>
</comment>
<evidence type="ECO:0000256" key="4">
    <source>
        <dbReference type="ARBA" id="ARBA00023163"/>
    </source>
</evidence>
<feature type="compositionally biased region" description="Polar residues" evidence="7">
    <location>
        <begin position="274"/>
        <end position="286"/>
    </location>
</feature>
<dbReference type="SMART" id="SM00338">
    <property type="entry name" value="BRLZ"/>
    <property type="match status" value="1"/>
</dbReference>